<organism evidence="2">
    <name type="scientific">marine metagenome</name>
    <dbReference type="NCBI Taxonomy" id="408172"/>
    <lineage>
        <taxon>unclassified sequences</taxon>
        <taxon>metagenomes</taxon>
        <taxon>ecological metagenomes</taxon>
    </lineage>
</organism>
<dbReference type="Gene3D" id="3.40.50.12140">
    <property type="entry name" value="Domain of unknown function DUF4159"/>
    <property type="match status" value="1"/>
</dbReference>
<dbReference type="InterPro" id="IPR025297">
    <property type="entry name" value="DUF4159"/>
</dbReference>
<name>A0A382AFE8_9ZZZZ</name>
<dbReference type="AlphaFoldDB" id="A0A382AFE8"/>
<sequence length="312" mass="35604">MLIMALKLCFILLASGFTLVLGDIPTIKEALVGSTPLIEDVATDALIAPVAKLSSPKTAAQYWRRGGRRTPARYPDPKAPIDSSFAFARIQYTSVRGEPLGTGWTTDYPEGDVNFMRRFEEFTTSPISWDGSYPNHVVVTLYDEELFKYPFIFMSDVGTVGLDNVEVERLREYLLRGGFLWVDDFWGWQAWDQWRFEIGRVLSPSQYPILDVPVDHPIRQMLYSIDEIPQIPSIQWYRRSGGYTTSERGSESATPHLRAISDENGRIMVLMSHNTDIADGWERENEDFDFFSRFSFPAYAVGINVVLYARSH</sequence>
<feature type="domain" description="DUF4159" evidence="1">
    <location>
        <begin position="87"/>
        <end position="309"/>
    </location>
</feature>
<gene>
    <name evidence="2" type="ORF">METZ01_LOCUS152567</name>
</gene>
<proteinExistence type="predicted"/>
<protein>
    <recommendedName>
        <fullName evidence="1">DUF4159 domain-containing protein</fullName>
    </recommendedName>
</protein>
<dbReference type="Pfam" id="PF13709">
    <property type="entry name" value="DUF4159"/>
    <property type="match status" value="1"/>
</dbReference>
<evidence type="ECO:0000313" key="2">
    <source>
        <dbReference type="EMBL" id="SVA99713.1"/>
    </source>
</evidence>
<reference evidence="2" key="1">
    <citation type="submission" date="2018-05" db="EMBL/GenBank/DDBJ databases">
        <authorList>
            <person name="Lanie J.A."/>
            <person name="Ng W.-L."/>
            <person name="Kazmierczak K.M."/>
            <person name="Andrzejewski T.M."/>
            <person name="Davidsen T.M."/>
            <person name="Wayne K.J."/>
            <person name="Tettelin H."/>
            <person name="Glass J.I."/>
            <person name="Rusch D."/>
            <person name="Podicherti R."/>
            <person name="Tsui H.-C.T."/>
            <person name="Winkler M.E."/>
        </authorList>
    </citation>
    <scope>NUCLEOTIDE SEQUENCE</scope>
</reference>
<dbReference type="EMBL" id="UINC01024979">
    <property type="protein sequence ID" value="SVA99713.1"/>
    <property type="molecule type" value="Genomic_DNA"/>
</dbReference>
<evidence type="ECO:0000259" key="1">
    <source>
        <dbReference type="Pfam" id="PF13709"/>
    </source>
</evidence>
<accession>A0A382AFE8</accession>